<dbReference type="AlphaFoldDB" id="A0A2P5SZF3"/>
<dbReference type="PANTHER" id="PTHR28047">
    <property type="entry name" value="PROTEIN DCG1"/>
    <property type="match status" value="1"/>
</dbReference>
<dbReference type="InterPro" id="IPR052186">
    <property type="entry name" value="Hydantoin_racemase-like"/>
</dbReference>
<dbReference type="Pfam" id="PF01177">
    <property type="entry name" value="Asp_Glu_race"/>
    <property type="match status" value="1"/>
</dbReference>
<comment type="caution">
    <text evidence="2">The sequence shown here is derived from an EMBL/GenBank/DDBJ whole genome shotgun (WGS) entry which is preliminary data.</text>
</comment>
<dbReference type="GO" id="GO:0047661">
    <property type="term" value="F:amino-acid racemase activity"/>
    <property type="evidence" value="ECO:0007669"/>
    <property type="project" value="InterPro"/>
</dbReference>
<gene>
    <name evidence="2" type="ORF">CRV12_03095</name>
</gene>
<dbReference type="Gene3D" id="3.40.50.12500">
    <property type="match status" value="1"/>
</dbReference>
<evidence type="ECO:0000313" key="3">
    <source>
        <dbReference type="Proteomes" id="UP000296153"/>
    </source>
</evidence>
<evidence type="ECO:0000256" key="1">
    <source>
        <dbReference type="ARBA" id="ARBA00038414"/>
    </source>
</evidence>
<dbReference type="EMBL" id="PDKT01000005">
    <property type="protein sequence ID" value="PPI87682.1"/>
    <property type="molecule type" value="Genomic_DNA"/>
</dbReference>
<dbReference type="OrthoDB" id="9791723at2"/>
<evidence type="ECO:0000313" key="2">
    <source>
        <dbReference type="EMBL" id="PPI87682.1"/>
    </source>
</evidence>
<comment type="similarity">
    <text evidence="1">Belongs to the HyuE racemase family.</text>
</comment>
<dbReference type="RefSeq" id="WP_136131205.1">
    <property type="nucleotide sequence ID" value="NZ_PDKT01000005.1"/>
</dbReference>
<dbReference type="Proteomes" id="UP000296153">
    <property type="component" value="Unassembled WGS sequence"/>
</dbReference>
<dbReference type="InterPro" id="IPR053714">
    <property type="entry name" value="Iso_Racemase_Enz_sf"/>
</dbReference>
<name>A0A2P5SZF3_9GAMM</name>
<protein>
    <submittedName>
        <fullName evidence="2">Asp/Glu racemase</fullName>
    </submittedName>
</protein>
<accession>A0A2P5SZF3</accession>
<dbReference type="InterPro" id="IPR015942">
    <property type="entry name" value="Asp/Glu/hydantoin_racemase"/>
</dbReference>
<dbReference type="PANTHER" id="PTHR28047:SF5">
    <property type="entry name" value="PROTEIN DCG1"/>
    <property type="match status" value="1"/>
</dbReference>
<sequence length="244" mass="26441">MKLIQVINPNTNKDVTKFINQIANKFKSNYINISVVSPNIGGVTSIEGNFDGTIASIGILDQIKNGKLQGAHGHVIACFGDPGLLASREIAIGPVIGMAEAAMHVATLIATRFSIITTLPRTVMIIRHLLQQYGFTKYCAAIHNINFSVLELTKNKEQAKEKIMKYCIESKNNDSVGAIILGCAAMSDLSSTLTKELELPIIDGISAAISIVESLIKLGFNTSKHGDLDFPSKKELSGIFKNFY</sequence>
<proteinExistence type="inferred from homology"/>
<organism evidence="2 3">
    <name type="scientific">Candidatus Pantoea edessiphila</name>
    <dbReference type="NCBI Taxonomy" id="2044610"/>
    <lineage>
        <taxon>Bacteria</taxon>
        <taxon>Pseudomonadati</taxon>
        <taxon>Pseudomonadota</taxon>
        <taxon>Gammaproteobacteria</taxon>
        <taxon>Enterobacterales</taxon>
        <taxon>Erwiniaceae</taxon>
        <taxon>Pantoea</taxon>
    </lineage>
</organism>
<reference evidence="2 3" key="1">
    <citation type="journal article" date="2018" name="Genome Biol. Evol.">
        <title>Cladogenesis and Genomic Streamlining in Extracellular Endosymbionts of Tropical Stink Bugs.</title>
        <authorList>
            <person name="Otero-Bravo A."/>
            <person name="Goffredi S."/>
            <person name="Sabree Z.L."/>
        </authorList>
    </citation>
    <scope>NUCLEOTIDE SEQUENCE [LARGE SCALE GENOMIC DNA]</scope>
    <source>
        <strain evidence="2 3">SoEE</strain>
    </source>
</reference>